<evidence type="ECO:0000256" key="2">
    <source>
        <dbReference type="ARBA" id="ARBA00009877"/>
    </source>
</evidence>
<dbReference type="Ensembl" id="ENSECRT00000007117.1">
    <property type="protein sequence ID" value="ENSECRP00000007005.1"/>
    <property type="gene ID" value="ENSECRG00000004677.1"/>
</dbReference>
<dbReference type="Proteomes" id="UP000694620">
    <property type="component" value="Chromosome 2"/>
</dbReference>
<keyword evidence="14" id="KW-1185">Reference proteome</keyword>
<dbReference type="AlphaFoldDB" id="A0A8C4RYL5"/>
<protein>
    <submittedName>
        <fullName evidence="13">OXA1L mitochondrial inner membrane protein</fullName>
    </submittedName>
</protein>
<dbReference type="GO" id="GO:0032979">
    <property type="term" value="P:protein insertion into mitochondrial inner membrane from matrix"/>
    <property type="evidence" value="ECO:0007669"/>
    <property type="project" value="TreeGrafter"/>
</dbReference>
<dbReference type="Pfam" id="PF02096">
    <property type="entry name" value="60KD_IMP"/>
    <property type="match status" value="1"/>
</dbReference>
<evidence type="ECO:0000256" key="9">
    <source>
        <dbReference type="RuleBase" id="RU003945"/>
    </source>
</evidence>
<feature type="domain" description="Membrane insertase YidC/Oxa/ALB C-terminal" evidence="12">
    <location>
        <begin position="146"/>
        <end position="340"/>
    </location>
</feature>
<evidence type="ECO:0000256" key="7">
    <source>
        <dbReference type="ARBA" id="ARBA00023128"/>
    </source>
</evidence>
<reference evidence="13" key="2">
    <citation type="submission" date="2025-08" db="UniProtKB">
        <authorList>
            <consortium name="Ensembl"/>
        </authorList>
    </citation>
    <scope>IDENTIFICATION</scope>
</reference>
<dbReference type="GO" id="GO:0032977">
    <property type="term" value="F:membrane insertase activity"/>
    <property type="evidence" value="ECO:0007669"/>
    <property type="project" value="InterPro"/>
</dbReference>
<evidence type="ECO:0000256" key="8">
    <source>
        <dbReference type="ARBA" id="ARBA00023136"/>
    </source>
</evidence>
<proteinExistence type="inferred from homology"/>
<evidence type="ECO:0000256" key="3">
    <source>
        <dbReference type="ARBA" id="ARBA00022692"/>
    </source>
</evidence>
<keyword evidence="4" id="KW-0999">Mitochondrion inner membrane</keyword>
<dbReference type="GeneTree" id="ENSGT00530000063506"/>
<evidence type="ECO:0000256" key="5">
    <source>
        <dbReference type="ARBA" id="ARBA00022946"/>
    </source>
</evidence>
<dbReference type="InterPro" id="IPR028055">
    <property type="entry name" value="YidC/Oxa/ALB_C"/>
</dbReference>
<evidence type="ECO:0000256" key="1">
    <source>
        <dbReference type="ARBA" id="ARBA00004448"/>
    </source>
</evidence>
<feature type="transmembrane region" description="Helical" evidence="11">
    <location>
        <begin position="144"/>
        <end position="166"/>
    </location>
</feature>
<evidence type="ECO:0000256" key="4">
    <source>
        <dbReference type="ARBA" id="ARBA00022792"/>
    </source>
</evidence>
<feature type="transmembrane region" description="Helical" evidence="11">
    <location>
        <begin position="268"/>
        <end position="287"/>
    </location>
</feature>
<organism evidence="13 14">
    <name type="scientific">Erpetoichthys calabaricus</name>
    <name type="common">Rope fish</name>
    <name type="synonym">Calamoichthys calabaricus</name>
    <dbReference type="NCBI Taxonomy" id="27687"/>
    <lineage>
        <taxon>Eukaryota</taxon>
        <taxon>Metazoa</taxon>
        <taxon>Chordata</taxon>
        <taxon>Craniata</taxon>
        <taxon>Vertebrata</taxon>
        <taxon>Euteleostomi</taxon>
        <taxon>Actinopterygii</taxon>
        <taxon>Polypteriformes</taxon>
        <taxon>Polypteridae</taxon>
        <taxon>Erpetoichthys</taxon>
    </lineage>
</organism>
<evidence type="ECO:0000256" key="6">
    <source>
        <dbReference type="ARBA" id="ARBA00022989"/>
    </source>
</evidence>
<reference evidence="13" key="1">
    <citation type="submission" date="2021-06" db="EMBL/GenBank/DDBJ databases">
        <authorList>
            <consortium name="Wellcome Sanger Institute Data Sharing"/>
        </authorList>
    </citation>
    <scope>NUCLEOTIDE SEQUENCE [LARGE SCALE GENOMIC DNA]</scope>
</reference>
<evidence type="ECO:0000259" key="12">
    <source>
        <dbReference type="Pfam" id="PF02096"/>
    </source>
</evidence>
<dbReference type="NCBIfam" id="TIGR03592">
    <property type="entry name" value="yidC_oxa1_cterm"/>
    <property type="match status" value="1"/>
</dbReference>
<comment type="similarity">
    <text evidence="2 9">Belongs to the OXA1/ALB3/YidC family.</text>
</comment>
<comment type="subcellular location">
    <subcellularLocation>
        <location evidence="9">Membrane</location>
        <topology evidence="9">Multi-pass membrane protein</topology>
    </subcellularLocation>
    <subcellularLocation>
        <location evidence="1">Mitochondrion inner membrane</location>
        <topology evidence="1">Multi-pass membrane protein</topology>
    </subcellularLocation>
</comment>
<keyword evidence="7" id="KW-0496">Mitochondrion</keyword>
<keyword evidence="5" id="KW-0809">Transit peptide</keyword>
<accession>A0A8C4RYL5</accession>
<keyword evidence="8 11" id="KW-0472">Membrane</keyword>
<evidence type="ECO:0000256" key="11">
    <source>
        <dbReference type="SAM" id="Phobius"/>
    </source>
</evidence>
<dbReference type="CDD" id="cd20069">
    <property type="entry name" value="5TM_Oxa1-like"/>
    <property type="match status" value="1"/>
</dbReference>
<feature type="compositionally biased region" description="Polar residues" evidence="10">
    <location>
        <begin position="414"/>
        <end position="430"/>
    </location>
</feature>
<evidence type="ECO:0000313" key="14">
    <source>
        <dbReference type="Proteomes" id="UP000694620"/>
    </source>
</evidence>
<gene>
    <name evidence="13" type="primary">oxa1l</name>
</gene>
<dbReference type="PANTHER" id="PTHR12428">
    <property type="entry name" value="OXA1"/>
    <property type="match status" value="1"/>
</dbReference>
<keyword evidence="3 9" id="KW-0812">Transmembrane</keyword>
<feature type="transmembrane region" description="Helical" evidence="11">
    <location>
        <begin position="220"/>
        <end position="240"/>
    </location>
</feature>
<sequence length="442" mass="49370">MAALRGRTNWSALCRYICGNKENSVLFFFKDGHAKISHGQLSWIHSQHGRSSTHLIRTDFMKCHHGPRVLVSSMAVRHSSSQVPVEGLPKSDVPVLEQLVETAPTLLDTVAGTETSLVELGLGAYTPVGLIQNLLEFLHVGVGLPWWGAIVFGTVTARCLIFPLIVKGQREAIKLNNHLPEMTKIGDRMNEAKRSGNKFEFSKAYSDMMMYQKKHNVNPLRGFLVPLVQAPVFISFFVALRKMAYLPVPSMQTGGTLWFTDLTMADPYYILPMAVTGTMFAIIELGAETGVDNPNLKAMKTVFRIMPIAILPFTISFPTAIFTYWMTSNVFSLAQVMLLKSPAVRKKLRIPERIKHDASALPVQEGFFKSLKTGWKNAQLAHQLEEREQKIKNHLQLAAKGPLRQTFTQNPLQQHVPQAGPTGNATVVQNKTKKRPWEDTIG</sequence>
<evidence type="ECO:0000313" key="13">
    <source>
        <dbReference type="Ensembl" id="ENSECRP00000007005.1"/>
    </source>
</evidence>
<dbReference type="PANTHER" id="PTHR12428:SF66">
    <property type="entry name" value="MITOCHONDRIAL INNER MEMBRANE PROTEIN OXA1L"/>
    <property type="match status" value="1"/>
</dbReference>
<feature type="transmembrane region" description="Helical" evidence="11">
    <location>
        <begin position="308"/>
        <end position="327"/>
    </location>
</feature>
<name>A0A8C4RYL5_ERPCA</name>
<reference evidence="13" key="3">
    <citation type="submission" date="2025-09" db="UniProtKB">
        <authorList>
            <consortium name="Ensembl"/>
        </authorList>
    </citation>
    <scope>IDENTIFICATION</scope>
</reference>
<evidence type="ECO:0000256" key="10">
    <source>
        <dbReference type="SAM" id="MobiDB-lite"/>
    </source>
</evidence>
<dbReference type="InterPro" id="IPR001708">
    <property type="entry name" value="YidC/ALB3/OXA1/COX18"/>
</dbReference>
<feature type="region of interest" description="Disordered" evidence="10">
    <location>
        <begin position="414"/>
        <end position="442"/>
    </location>
</feature>
<keyword evidence="6 11" id="KW-1133">Transmembrane helix</keyword>
<dbReference type="GO" id="GO:0005743">
    <property type="term" value="C:mitochondrial inner membrane"/>
    <property type="evidence" value="ECO:0007669"/>
    <property type="project" value="UniProtKB-SubCell"/>
</dbReference>